<dbReference type="RefSeq" id="WP_225450837.1">
    <property type="nucleotide sequence ID" value="NZ_DAWCUS010000011.1"/>
</dbReference>
<proteinExistence type="predicted"/>
<dbReference type="GO" id="GO:0016757">
    <property type="term" value="F:glycosyltransferase activity"/>
    <property type="evidence" value="ECO:0007669"/>
    <property type="project" value="UniProtKB-KW"/>
</dbReference>
<dbReference type="SUPFAM" id="SSF53756">
    <property type="entry name" value="UDP-Glycosyltransferase/glycogen phosphorylase"/>
    <property type="match status" value="1"/>
</dbReference>
<dbReference type="Proteomes" id="UP001198461">
    <property type="component" value="Unassembled WGS sequence"/>
</dbReference>
<evidence type="ECO:0000256" key="1">
    <source>
        <dbReference type="ARBA" id="ARBA00022676"/>
    </source>
</evidence>
<evidence type="ECO:0000313" key="4">
    <source>
        <dbReference type="EMBL" id="MCA4703208.1"/>
    </source>
</evidence>
<comment type="caution">
    <text evidence="4">The sequence shown here is derived from an EMBL/GenBank/DDBJ whole genome shotgun (WGS) entry which is preliminary data.</text>
</comment>
<dbReference type="PANTHER" id="PTHR12526">
    <property type="entry name" value="GLYCOSYLTRANSFERASE"/>
    <property type="match status" value="1"/>
</dbReference>
<dbReference type="AlphaFoldDB" id="A0AAW4SYW0"/>
<evidence type="ECO:0000259" key="3">
    <source>
        <dbReference type="Pfam" id="PF00534"/>
    </source>
</evidence>
<accession>A0AAW4SYW0</accession>
<keyword evidence="2" id="KW-0808">Transferase</keyword>
<keyword evidence="1" id="KW-0328">Glycosyltransferase</keyword>
<dbReference type="PANTHER" id="PTHR12526:SF510">
    <property type="entry name" value="D-INOSITOL 3-PHOSPHATE GLYCOSYLTRANSFERASE"/>
    <property type="match status" value="1"/>
</dbReference>
<dbReference type="EMBL" id="JAIWYE010000013">
    <property type="protein sequence ID" value="MCA4703208.1"/>
    <property type="molecule type" value="Genomic_DNA"/>
</dbReference>
<name>A0AAW4SYW0_9BACE</name>
<dbReference type="CDD" id="cd03801">
    <property type="entry name" value="GT4_PimA-like"/>
    <property type="match status" value="1"/>
</dbReference>
<gene>
    <name evidence="4" type="ORF">LD004_06225</name>
</gene>
<evidence type="ECO:0000256" key="2">
    <source>
        <dbReference type="ARBA" id="ARBA00022679"/>
    </source>
</evidence>
<dbReference type="InterPro" id="IPR001296">
    <property type="entry name" value="Glyco_trans_1"/>
</dbReference>
<protein>
    <submittedName>
        <fullName evidence="4">Glycosyltransferase family 4 protein</fullName>
    </submittedName>
</protein>
<organism evidence="4 5">
    <name type="scientific">Bacteroides xylanisolvens</name>
    <dbReference type="NCBI Taxonomy" id="371601"/>
    <lineage>
        <taxon>Bacteria</taxon>
        <taxon>Pseudomonadati</taxon>
        <taxon>Bacteroidota</taxon>
        <taxon>Bacteroidia</taxon>
        <taxon>Bacteroidales</taxon>
        <taxon>Bacteroidaceae</taxon>
        <taxon>Bacteroides</taxon>
    </lineage>
</organism>
<feature type="domain" description="Glycosyl transferase family 1" evidence="3">
    <location>
        <begin position="233"/>
        <end position="382"/>
    </location>
</feature>
<dbReference type="Gene3D" id="3.40.50.2000">
    <property type="entry name" value="Glycogen Phosphorylase B"/>
    <property type="match status" value="1"/>
</dbReference>
<sequence>MQSKIVISHPTGNANTRAAVNGLYKFNVLESFHTSIACFKGSCLYALTFLPGLKKIRRREFDKVLKPYTHCYPWKELIRNLPLKSCKYVNVDNVYYDLDKKVATYLHKHRDEIDAVYAYDDGAFHSFVQAHKDGIKCFFDLPIIHWRTYQSLLKNEEIKNPQWAATLGVFGDSLEKLTRKDEELKMADCIMVASSFTKQSIVEDFPYHLNAEICVIPYGFPAIYSKRCYEPTDNRRLKFLFVGRLSQSKGLSYLFEAMESFKDAIDLTIVGSGNIDSCSILKEKLAQHKYIPYLSHDDVLREMRKNDVFIFPSLFEGFGMVITEAMSQGTPVLTTNRTCGRDFIRDEENGWLVQPASVDDLKNKLKLIIEKKDRLEFIGRAAMKTASERPWSKYEQELISVLKSKL</sequence>
<evidence type="ECO:0000313" key="5">
    <source>
        <dbReference type="Proteomes" id="UP001198461"/>
    </source>
</evidence>
<reference evidence="4" key="1">
    <citation type="submission" date="2023-08" db="EMBL/GenBank/DDBJ databases">
        <title>Mucin Metabolism Genes Underlie the Key Renovations of Bacteroides xylanisolvens Genomes in Captive Great Apes.</title>
        <authorList>
            <person name="Nishida A.H."/>
        </authorList>
    </citation>
    <scope>NUCLEOTIDE SEQUENCE</scope>
    <source>
        <strain evidence="4">P13.H9</strain>
    </source>
</reference>
<dbReference type="Pfam" id="PF00534">
    <property type="entry name" value="Glycos_transf_1"/>
    <property type="match status" value="1"/>
</dbReference>